<dbReference type="PANTHER" id="PTHR33116">
    <property type="entry name" value="REVERSE TRANSCRIPTASE ZINC-BINDING DOMAIN-CONTAINING PROTEIN-RELATED-RELATED"/>
    <property type="match status" value="1"/>
</dbReference>
<dbReference type="EMBL" id="JACGWL010000544">
    <property type="protein sequence ID" value="KAK4383598.1"/>
    <property type="molecule type" value="Genomic_DNA"/>
</dbReference>
<evidence type="ECO:0000256" key="1">
    <source>
        <dbReference type="SAM" id="Phobius"/>
    </source>
</evidence>
<feature type="transmembrane region" description="Helical" evidence="1">
    <location>
        <begin position="195"/>
        <end position="217"/>
    </location>
</feature>
<keyword evidence="3" id="KW-1185">Reference proteome</keyword>
<proteinExistence type="predicted"/>
<feature type="transmembrane region" description="Helical" evidence="1">
    <location>
        <begin position="118"/>
        <end position="144"/>
    </location>
</feature>
<keyword evidence="1" id="KW-1133">Transmembrane helix</keyword>
<evidence type="ECO:0000313" key="3">
    <source>
        <dbReference type="Proteomes" id="UP001289374"/>
    </source>
</evidence>
<dbReference type="AlphaFoldDB" id="A0AAE1T8Q8"/>
<organism evidence="2 3">
    <name type="scientific">Sesamum angolense</name>
    <dbReference type="NCBI Taxonomy" id="2727404"/>
    <lineage>
        <taxon>Eukaryota</taxon>
        <taxon>Viridiplantae</taxon>
        <taxon>Streptophyta</taxon>
        <taxon>Embryophyta</taxon>
        <taxon>Tracheophyta</taxon>
        <taxon>Spermatophyta</taxon>
        <taxon>Magnoliopsida</taxon>
        <taxon>eudicotyledons</taxon>
        <taxon>Gunneridae</taxon>
        <taxon>Pentapetalae</taxon>
        <taxon>asterids</taxon>
        <taxon>lamiids</taxon>
        <taxon>Lamiales</taxon>
        <taxon>Pedaliaceae</taxon>
        <taxon>Sesamum</taxon>
    </lineage>
</organism>
<dbReference type="PANTHER" id="PTHR33116:SF80">
    <property type="entry name" value="REVERSE TRANSCRIPTASE ZINC-BINDING DOMAIN-CONTAINING PROTEIN"/>
    <property type="match status" value="1"/>
</dbReference>
<keyword evidence="1" id="KW-0812">Transmembrane</keyword>
<keyword evidence="1" id="KW-0472">Membrane</keyword>
<gene>
    <name evidence="2" type="ORF">Sango_2760700</name>
</gene>
<evidence type="ECO:0000313" key="2">
    <source>
        <dbReference type="EMBL" id="KAK4383598.1"/>
    </source>
</evidence>
<sequence>MELLRDFLLVYELVLGQLINGSKSSFIVGRQTSSLQTQAVQDVLGYQLKHLPVTYLGVPLYKGKRKACLFDLIIIQLRDLLQGWAMNLSHGGRLALIRSVLQATPLLLLQVIHPPKSVLITIECIFNGFFGARIMGVSTFIGLLGQRHVFRWRKVEWVSVVWQTMSGPFPRGCGGGFGASHPYGRSTCMVATVEICIRLLCLIIVIIPRFGIASVVFEMWPNLLSSGPWVKVLFLFGTIIGLARSPQPSSCTGYLYYRADKLLLA</sequence>
<accession>A0AAE1T8Q8</accession>
<protein>
    <submittedName>
        <fullName evidence="2">Uncharacterized protein</fullName>
    </submittedName>
</protein>
<name>A0AAE1T8Q8_9LAMI</name>
<reference evidence="2" key="1">
    <citation type="submission" date="2020-06" db="EMBL/GenBank/DDBJ databases">
        <authorList>
            <person name="Li T."/>
            <person name="Hu X."/>
            <person name="Zhang T."/>
            <person name="Song X."/>
            <person name="Zhang H."/>
            <person name="Dai N."/>
            <person name="Sheng W."/>
            <person name="Hou X."/>
            <person name="Wei L."/>
        </authorList>
    </citation>
    <scope>NUCLEOTIDE SEQUENCE</scope>
    <source>
        <strain evidence="2">K16</strain>
        <tissue evidence="2">Leaf</tissue>
    </source>
</reference>
<dbReference type="Proteomes" id="UP001289374">
    <property type="component" value="Unassembled WGS sequence"/>
</dbReference>
<reference evidence="2" key="2">
    <citation type="journal article" date="2024" name="Plant">
        <title>Genomic evolution and insights into agronomic trait innovations of Sesamum species.</title>
        <authorList>
            <person name="Miao H."/>
            <person name="Wang L."/>
            <person name="Qu L."/>
            <person name="Liu H."/>
            <person name="Sun Y."/>
            <person name="Le M."/>
            <person name="Wang Q."/>
            <person name="Wei S."/>
            <person name="Zheng Y."/>
            <person name="Lin W."/>
            <person name="Duan Y."/>
            <person name="Cao H."/>
            <person name="Xiong S."/>
            <person name="Wang X."/>
            <person name="Wei L."/>
            <person name="Li C."/>
            <person name="Ma Q."/>
            <person name="Ju M."/>
            <person name="Zhao R."/>
            <person name="Li G."/>
            <person name="Mu C."/>
            <person name="Tian Q."/>
            <person name="Mei H."/>
            <person name="Zhang T."/>
            <person name="Gao T."/>
            <person name="Zhang H."/>
        </authorList>
    </citation>
    <scope>NUCLEOTIDE SEQUENCE</scope>
    <source>
        <strain evidence="2">K16</strain>
    </source>
</reference>
<comment type="caution">
    <text evidence="2">The sequence shown here is derived from an EMBL/GenBank/DDBJ whole genome shotgun (WGS) entry which is preliminary data.</text>
</comment>